<feature type="compositionally biased region" description="Basic and acidic residues" evidence="1">
    <location>
        <begin position="52"/>
        <end position="68"/>
    </location>
</feature>
<protein>
    <submittedName>
        <fullName evidence="2">Uncharacterized protein</fullName>
    </submittedName>
</protein>
<sequence length="75" mass="8219">MPGNTGNSRGQCEALCPLRHSVPILAVGRVTEALGPIGGPREDSAHEYGMTKNDEKRSKENQRIRQDSLEPFCDP</sequence>
<organism evidence="2 3">
    <name type="scientific">Muraenolepis orangiensis</name>
    <name type="common">Patagonian moray cod</name>
    <dbReference type="NCBI Taxonomy" id="630683"/>
    <lineage>
        <taxon>Eukaryota</taxon>
        <taxon>Metazoa</taxon>
        <taxon>Chordata</taxon>
        <taxon>Craniata</taxon>
        <taxon>Vertebrata</taxon>
        <taxon>Euteleostomi</taxon>
        <taxon>Actinopterygii</taxon>
        <taxon>Neopterygii</taxon>
        <taxon>Teleostei</taxon>
        <taxon>Neoteleostei</taxon>
        <taxon>Acanthomorphata</taxon>
        <taxon>Zeiogadaria</taxon>
        <taxon>Gadariae</taxon>
        <taxon>Gadiformes</taxon>
        <taxon>Muraenolepidoidei</taxon>
        <taxon>Muraenolepididae</taxon>
        <taxon>Muraenolepis</taxon>
    </lineage>
</organism>
<comment type="caution">
    <text evidence="2">The sequence shown here is derived from an EMBL/GenBank/DDBJ whole genome shotgun (WGS) entry which is preliminary data.</text>
</comment>
<evidence type="ECO:0000313" key="3">
    <source>
        <dbReference type="Proteomes" id="UP001148018"/>
    </source>
</evidence>
<name>A0A9Q0DAU2_9TELE</name>
<accession>A0A9Q0DAU2</accession>
<dbReference type="EMBL" id="JANIIK010000119">
    <property type="protein sequence ID" value="KAJ3584326.1"/>
    <property type="molecule type" value="Genomic_DNA"/>
</dbReference>
<feature type="region of interest" description="Disordered" evidence="1">
    <location>
        <begin position="34"/>
        <end position="75"/>
    </location>
</feature>
<evidence type="ECO:0000313" key="2">
    <source>
        <dbReference type="EMBL" id="KAJ3584326.1"/>
    </source>
</evidence>
<reference evidence="2" key="1">
    <citation type="submission" date="2022-07" db="EMBL/GenBank/DDBJ databases">
        <title>Chromosome-level genome of Muraenolepis orangiensis.</title>
        <authorList>
            <person name="Kim J."/>
        </authorList>
    </citation>
    <scope>NUCLEOTIDE SEQUENCE</scope>
    <source>
        <strain evidence="2">KU_S4_2022</strain>
        <tissue evidence="2">Muscle</tissue>
    </source>
</reference>
<proteinExistence type="predicted"/>
<dbReference type="AlphaFoldDB" id="A0A9Q0DAU2"/>
<keyword evidence="3" id="KW-1185">Reference proteome</keyword>
<evidence type="ECO:0000256" key="1">
    <source>
        <dbReference type="SAM" id="MobiDB-lite"/>
    </source>
</evidence>
<gene>
    <name evidence="2" type="ORF">NHX12_014822</name>
</gene>
<dbReference type="Proteomes" id="UP001148018">
    <property type="component" value="Unassembled WGS sequence"/>
</dbReference>